<dbReference type="Gene3D" id="3.30.565.10">
    <property type="entry name" value="Histidine kinase-like ATPase, C-terminal domain"/>
    <property type="match status" value="1"/>
</dbReference>
<dbReference type="PRINTS" id="PR00344">
    <property type="entry name" value="BCTRLSENSOR"/>
</dbReference>
<organism evidence="6 7">
    <name type="scientific">Clostridium perfringens</name>
    <dbReference type="NCBI Taxonomy" id="1502"/>
    <lineage>
        <taxon>Bacteria</taxon>
        <taxon>Bacillati</taxon>
        <taxon>Bacillota</taxon>
        <taxon>Clostridia</taxon>
        <taxon>Eubacteriales</taxon>
        <taxon>Clostridiaceae</taxon>
        <taxon>Clostridium</taxon>
    </lineage>
</organism>
<dbReference type="Pfam" id="PF02518">
    <property type="entry name" value="HATPase_c"/>
    <property type="match status" value="1"/>
</dbReference>
<dbReference type="SMART" id="SM00387">
    <property type="entry name" value="HATPase_c"/>
    <property type="match status" value="1"/>
</dbReference>
<dbReference type="PROSITE" id="PS50109">
    <property type="entry name" value="HIS_KIN"/>
    <property type="match status" value="1"/>
</dbReference>
<dbReference type="InterPro" id="IPR003594">
    <property type="entry name" value="HATPase_dom"/>
</dbReference>
<evidence type="ECO:0000256" key="1">
    <source>
        <dbReference type="ARBA" id="ARBA00000085"/>
    </source>
</evidence>
<keyword evidence="4" id="KW-0902">Two-component regulatory system</keyword>
<keyword evidence="3 6" id="KW-0808">Transferase</keyword>
<dbReference type="Proteomes" id="UP001288944">
    <property type="component" value="Unassembled WGS sequence"/>
</dbReference>
<dbReference type="GO" id="GO:0000155">
    <property type="term" value="F:phosphorelay sensor kinase activity"/>
    <property type="evidence" value="ECO:0007669"/>
    <property type="project" value="InterPro"/>
</dbReference>
<dbReference type="InterPro" id="IPR005467">
    <property type="entry name" value="His_kinase_dom"/>
</dbReference>
<dbReference type="InterPro" id="IPR010559">
    <property type="entry name" value="Sig_transdc_His_kin_internal"/>
</dbReference>
<evidence type="ECO:0000256" key="2">
    <source>
        <dbReference type="ARBA" id="ARBA00012438"/>
    </source>
</evidence>
<dbReference type="PANTHER" id="PTHR34220:SF7">
    <property type="entry name" value="SENSOR HISTIDINE KINASE YPDA"/>
    <property type="match status" value="1"/>
</dbReference>
<name>A0AAW9K6B3_CLOPF</name>
<proteinExistence type="predicted"/>
<sequence length="179" mass="20485">AIVMVTALARFFRISLSKGKNVITVRDELEHARNYLTIQNIPYKNKFTYDIKSEEETLNLTSIKLIIQPLIENAIYHGMEYMSGDGDILVKSYIKNSELYIDIIDNGLGMPQEVADKLLTNESNSQKKGSGIGLRNVHERIQLYFGKDYGLQIYSEPDEGTTIRVHMPCIDFYSIKENK</sequence>
<accession>A0AAW9K6B3</accession>
<comment type="catalytic activity">
    <reaction evidence="1">
        <text>ATP + protein L-histidine = ADP + protein N-phospho-L-histidine.</text>
        <dbReference type="EC" id="2.7.13.3"/>
    </reaction>
</comment>
<dbReference type="InterPro" id="IPR050640">
    <property type="entry name" value="Bact_2-comp_sensor_kinase"/>
</dbReference>
<dbReference type="InterPro" id="IPR036890">
    <property type="entry name" value="HATPase_C_sf"/>
</dbReference>
<evidence type="ECO:0000256" key="4">
    <source>
        <dbReference type="ARBA" id="ARBA00023012"/>
    </source>
</evidence>
<dbReference type="AlphaFoldDB" id="A0AAW9K6B3"/>
<protein>
    <recommendedName>
        <fullName evidence="2">histidine kinase</fullName>
        <ecNumber evidence="2">2.7.13.3</ecNumber>
    </recommendedName>
</protein>
<dbReference type="PANTHER" id="PTHR34220">
    <property type="entry name" value="SENSOR HISTIDINE KINASE YPDA"/>
    <property type="match status" value="1"/>
</dbReference>
<evidence type="ECO:0000256" key="3">
    <source>
        <dbReference type="ARBA" id="ARBA00022777"/>
    </source>
</evidence>
<gene>
    <name evidence="6" type="ORF">GNF83_15055</name>
</gene>
<feature type="non-terminal residue" evidence="6">
    <location>
        <position position="1"/>
    </location>
</feature>
<evidence type="ECO:0000259" key="5">
    <source>
        <dbReference type="PROSITE" id="PS50109"/>
    </source>
</evidence>
<comment type="caution">
    <text evidence="6">The sequence shown here is derived from an EMBL/GenBank/DDBJ whole genome shotgun (WGS) entry which is preliminary data.</text>
</comment>
<dbReference type="EC" id="2.7.13.3" evidence="2"/>
<feature type="domain" description="Histidine kinase" evidence="5">
    <location>
        <begin position="63"/>
        <end position="171"/>
    </location>
</feature>
<keyword evidence="3 6" id="KW-0418">Kinase</keyword>
<evidence type="ECO:0000313" key="7">
    <source>
        <dbReference type="Proteomes" id="UP001288944"/>
    </source>
</evidence>
<dbReference type="GO" id="GO:0016020">
    <property type="term" value="C:membrane"/>
    <property type="evidence" value="ECO:0007669"/>
    <property type="project" value="InterPro"/>
</dbReference>
<evidence type="ECO:0000313" key="6">
    <source>
        <dbReference type="EMBL" id="MDZ7542500.1"/>
    </source>
</evidence>
<dbReference type="Pfam" id="PF06580">
    <property type="entry name" value="His_kinase"/>
    <property type="match status" value="1"/>
</dbReference>
<reference evidence="6" key="1">
    <citation type="submission" date="2019-11" db="EMBL/GenBank/DDBJ databases">
        <title>Characterization of Clostridium perfringens isolates from swine manure treated agricultural soils.</title>
        <authorList>
            <person name="Wushke S.T."/>
        </authorList>
    </citation>
    <scope>NUCLEOTIDE SEQUENCE</scope>
    <source>
        <strain evidence="6">X62</strain>
    </source>
</reference>
<dbReference type="EMBL" id="WNUR01000208">
    <property type="protein sequence ID" value="MDZ7542500.1"/>
    <property type="molecule type" value="Genomic_DNA"/>
</dbReference>
<dbReference type="SUPFAM" id="SSF55874">
    <property type="entry name" value="ATPase domain of HSP90 chaperone/DNA topoisomerase II/histidine kinase"/>
    <property type="match status" value="1"/>
</dbReference>
<dbReference type="InterPro" id="IPR004358">
    <property type="entry name" value="Sig_transdc_His_kin-like_C"/>
</dbReference>